<dbReference type="Gene3D" id="3.40.50.300">
    <property type="entry name" value="P-loop containing nucleotide triphosphate hydrolases"/>
    <property type="match status" value="2"/>
</dbReference>
<feature type="region of interest" description="Disordered" evidence="8">
    <location>
        <begin position="1"/>
        <end position="23"/>
    </location>
</feature>
<dbReference type="PROSITE" id="PS51192">
    <property type="entry name" value="HELICASE_ATP_BIND_1"/>
    <property type="match status" value="1"/>
</dbReference>
<dbReference type="GO" id="GO:0003723">
    <property type="term" value="F:RNA binding"/>
    <property type="evidence" value="ECO:0007669"/>
    <property type="project" value="TreeGrafter"/>
</dbReference>
<dbReference type="SMART" id="SM00487">
    <property type="entry name" value="DEXDc"/>
    <property type="match status" value="1"/>
</dbReference>
<keyword evidence="6" id="KW-0067">ATP-binding</keyword>
<evidence type="ECO:0000256" key="3">
    <source>
        <dbReference type="ARBA" id="ARBA00022741"/>
    </source>
</evidence>
<protein>
    <recommendedName>
        <fullName evidence="2">RNA helicase</fullName>
        <ecNumber evidence="2">3.6.4.13</ecNumber>
    </recommendedName>
</protein>
<name>A0A7R9IDN7_9NEOP</name>
<dbReference type="EMBL" id="OE001184">
    <property type="protein sequence ID" value="CAD7456187.1"/>
    <property type="molecule type" value="Genomic_DNA"/>
</dbReference>
<evidence type="ECO:0000259" key="9">
    <source>
        <dbReference type="PROSITE" id="PS51192"/>
    </source>
</evidence>
<evidence type="ECO:0000256" key="2">
    <source>
        <dbReference type="ARBA" id="ARBA00012552"/>
    </source>
</evidence>
<evidence type="ECO:0000256" key="1">
    <source>
        <dbReference type="ARBA" id="ARBA00008792"/>
    </source>
</evidence>
<evidence type="ECO:0000256" key="8">
    <source>
        <dbReference type="SAM" id="MobiDB-lite"/>
    </source>
</evidence>
<comment type="catalytic activity">
    <reaction evidence="7">
        <text>ATP + H2O = ADP + phosphate + H(+)</text>
        <dbReference type="Rhea" id="RHEA:13065"/>
        <dbReference type="ChEBI" id="CHEBI:15377"/>
        <dbReference type="ChEBI" id="CHEBI:15378"/>
        <dbReference type="ChEBI" id="CHEBI:30616"/>
        <dbReference type="ChEBI" id="CHEBI:43474"/>
        <dbReference type="ChEBI" id="CHEBI:456216"/>
        <dbReference type="EC" id="3.6.4.13"/>
    </reaction>
</comment>
<organism evidence="11">
    <name type="scientific">Timema tahoe</name>
    <dbReference type="NCBI Taxonomy" id="61484"/>
    <lineage>
        <taxon>Eukaryota</taxon>
        <taxon>Metazoa</taxon>
        <taxon>Ecdysozoa</taxon>
        <taxon>Arthropoda</taxon>
        <taxon>Hexapoda</taxon>
        <taxon>Insecta</taxon>
        <taxon>Pterygota</taxon>
        <taxon>Neoptera</taxon>
        <taxon>Polyneoptera</taxon>
        <taxon>Phasmatodea</taxon>
        <taxon>Timematodea</taxon>
        <taxon>Timematoidea</taxon>
        <taxon>Timematidae</taxon>
        <taxon>Timema</taxon>
    </lineage>
</organism>
<dbReference type="PANTHER" id="PTHR18934">
    <property type="entry name" value="ATP-DEPENDENT RNA HELICASE"/>
    <property type="match status" value="1"/>
</dbReference>
<dbReference type="InterPro" id="IPR027417">
    <property type="entry name" value="P-loop_NTPase"/>
</dbReference>
<dbReference type="InterPro" id="IPR011709">
    <property type="entry name" value="DEAD-box_helicase_OB_fold"/>
</dbReference>
<evidence type="ECO:0000256" key="6">
    <source>
        <dbReference type="ARBA" id="ARBA00022840"/>
    </source>
</evidence>
<dbReference type="GO" id="GO:0071013">
    <property type="term" value="C:catalytic step 2 spliceosome"/>
    <property type="evidence" value="ECO:0007669"/>
    <property type="project" value="TreeGrafter"/>
</dbReference>
<dbReference type="GO" id="GO:0005524">
    <property type="term" value="F:ATP binding"/>
    <property type="evidence" value="ECO:0007669"/>
    <property type="project" value="UniProtKB-KW"/>
</dbReference>
<keyword evidence="3" id="KW-0547">Nucleotide-binding</keyword>
<dbReference type="GO" id="GO:0016787">
    <property type="term" value="F:hydrolase activity"/>
    <property type="evidence" value="ECO:0007669"/>
    <property type="project" value="UniProtKB-KW"/>
</dbReference>
<feature type="domain" description="Helicase C-terminal" evidence="10">
    <location>
        <begin position="256"/>
        <end position="432"/>
    </location>
</feature>
<evidence type="ECO:0000256" key="5">
    <source>
        <dbReference type="ARBA" id="ARBA00022806"/>
    </source>
</evidence>
<dbReference type="FunFam" id="3.40.50.300:FF:000578">
    <property type="entry name" value="probable ATP-dependent RNA helicase DHX35"/>
    <property type="match status" value="1"/>
</dbReference>
<dbReference type="InterPro" id="IPR007502">
    <property type="entry name" value="Helicase-assoc_dom"/>
</dbReference>
<dbReference type="Pfam" id="PF04408">
    <property type="entry name" value="WHD_HA2"/>
    <property type="match status" value="1"/>
</dbReference>
<accession>A0A7R9IDN7</accession>
<dbReference type="InterPro" id="IPR001650">
    <property type="entry name" value="Helicase_C-like"/>
</dbReference>
<evidence type="ECO:0000256" key="4">
    <source>
        <dbReference type="ARBA" id="ARBA00022801"/>
    </source>
</evidence>
<dbReference type="InterPro" id="IPR048333">
    <property type="entry name" value="HA2_WH"/>
</dbReference>
<dbReference type="SUPFAM" id="SSF52540">
    <property type="entry name" value="P-loop containing nucleoside triphosphate hydrolases"/>
    <property type="match status" value="1"/>
</dbReference>
<gene>
    <name evidence="11" type="ORF">TTEB3V08_LOCUS4222</name>
</gene>
<dbReference type="FunFam" id="3.40.50.300:FF:000767">
    <property type="entry name" value="Putative ATP-dependent RNA helicase DHX35"/>
    <property type="match status" value="1"/>
</dbReference>
<dbReference type="GO" id="GO:0003724">
    <property type="term" value="F:RNA helicase activity"/>
    <property type="evidence" value="ECO:0007669"/>
    <property type="project" value="UniProtKB-EC"/>
</dbReference>
<dbReference type="Pfam" id="PF21010">
    <property type="entry name" value="HA2_C"/>
    <property type="match status" value="1"/>
</dbReference>
<dbReference type="Gene3D" id="1.20.120.1080">
    <property type="match status" value="1"/>
</dbReference>
<keyword evidence="5" id="KW-0347">Helicase</keyword>
<reference evidence="11" key="1">
    <citation type="submission" date="2020-11" db="EMBL/GenBank/DDBJ databases">
        <authorList>
            <person name="Tran Van P."/>
        </authorList>
    </citation>
    <scope>NUCLEOTIDE SEQUENCE</scope>
</reference>
<dbReference type="SMART" id="SM00490">
    <property type="entry name" value="HELICc"/>
    <property type="match status" value="1"/>
</dbReference>
<dbReference type="Pfam" id="PF00271">
    <property type="entry name" value="Helicase_C"/>
    <property type="match status" value="1"/>
</dbReference>
<dbReference type="PANTHER" id="PTHR18934:SF136">
    <property type="entry name" value="ATP-DEPENDENT RNA HELICASE DHX35-RELATED"/>
    <property type="match status" value="1"/>
</dbReference>
<sequence>MFSSDSRPKFLKPGESSWSEDKPDLDLNHATTFVYNPNVSLSLEQQRQRLPIYTNRSHILYLLERFQTLVLVGETGCGKSTQVPQYLLEAGWCDDGKVVGVTEPRRVAATTLAARVATEKGSPLGHVVGYSIRFDDCSDPQHTKIKYMTEGILLREMMADPFLRNYCVILLDEVHERTLYTDIVMGLLKKILRKRKNLKLIISSATVDAEQLRDFFNVNSGKDSSLDTATILSVEGRLYPVDVFYVKEPVPDYVKAVVDTVLKIDTNEPAGDVLAFLTGQEEVDRAVTLLREHSAQRKDSSQKMLILPMYGSLPNSEQLKVFRFTPRGLRKVVIATNIAETSITIPGIVYVVDCGFVKLRWFNSDTQTDSLVIVPVSQSSADQRVGRAGRVRAGKAYRLYLEEAYNSLTVATPPEMQRSELSMGVLQLKALGIDNILRFNFPSPPPAKNLLLALELLFALEAIDKSGQLTKPLGVIMAEFPIIPLYSKVLIISGEFGCSEEIISILSLVQVQNIFNKPSSGQASIKARVAHRMFEVEEGDLVTLLNVYQSFMKHGGTREFCNKYFLNYRGLKRAQEIRQQMCHLLQKFDIPIVSSNGDTEKVCRCLTAGLFPNAAYLHYTGVYRTVRGQQDLHIHPTSVLYTLEQPKWVLFCEILHTNRSYMRELTVVKPAWLEELAPHFYEKRVERDH</sequence>
<evidence type="ECO:0000313" key="11">
    <source>
        <dbReference type="EMBL" id="CAD7456187.1"/>
    </source>
</evidence>
<dbReference type="Pfam" id="PF07717">
    <property type="entry name" value="OB_NTP_bind"/>
    <property type="match status" value="1"/>
</dbReference>
<comment type="similarity">
    <text evidence="1">Belongs to the DEAD box helicase family. DEAH subfamily.</text>
</comment>
<proteinExistence type="inferred from homology"/>
<dbReference type="CDD" id="cd18791">
    <property type="entry name" value="SF2_C_RHA"/>
    <property type="match status" value="1"/>
</dbReference>
<dbReference type="AlphaFoldDB" id="A0A7R9IDN7"/>
<evidence type="ECO:0000259" key="10">
    <source>
        <dbReference type="PROSITE" id="PS51194"/>
    </source>
</evidence>
<dbReference type="EC" id="3.6.4.13" evidence="2"/>
<dbReference type="PROSITE" id="PS51194">
    <property type="entry name" value="HELICASE_CTER"/>
    <property type="match status" value="1"/>
</dbReference>
<dbReference type="SMART" id="SM00847">
    <property type="entry name" value="HA2"/>
    <property type="match status" value="1"/>
</dbReference>
<dbReference type="InterPro" id="IPR014001">
    <property type="entry name" value="Helicase_ATP-bd"/>
</dbReference>
<evidence type="ECO:0000256" key="7">
    <source>
        <dbReference type="ARBA" id="ARBA00047984"/>
    </source>
</evidence>
<keyword evidence="4" id="KW-0378">Hydrolase</keyword>
<dbReference type="CDD" id="cd17980">
    <property type="entry name" value="DEXHc_DHX35"/>
    <property type="match status" value="1"/>
</dbReference>
<feature type="domain" description="Helicase ATP-binding" evidence="9">
    <location>
        <begin position="60"/>
        <end position="225"/>
    </location>
</feature>